<organism evidence="2 3">
    <name type="scientific">Pseudanabaena catenata USMAC16</name>
    <dbReference type="NCBI Taxonomy" id="1855837"/>
    <lineage>
        <taxon>Bacteria</taxon>
        <taxon>Bacillati</taxon>
        <taxon>Cyanobacteriota</taxon>
        <taxon>Cyanophyceae</taxon>
        <taxon>Pseudanabaenales</taxon>
        <taxon>Pseudanabaenaceae</taxon>
        <taxon>Pseudanabaena</taxon>
    </lineage>
</organism>
<dbReference type="Gene3D" id="3.10.290.10">
    <property type="entry name" value="RNA-binding S4 domain"/>
    <property type="match status" value="1"/>
</dbReference>
<dbReference type="GO" id="GO:0003723">
    <property type="term" value="F:RNA binding"/>
    <property type="evidence" value="ECO:0007669"/>
    <property type="project" value="UniProtKB-KW"/>
</dbReference>
<keyword evidence="1" id="KW-0694">RNA-binding</keyword>
<dbReference type="InterPro" id="IPR036986">
    <property type="entry name" value="S4_RNA-bd_sf"/>
</dbReference>
<evidence type="ECO:0000313" key="2">
    <source>
        <dbReference type="EMBL" id="MDG3496494.1"/>
    </source>
</evidence>
<dbReference type="SUPFAM" id="SSF55174">
    <property type="entry name" value="Alpha-L RNA-binding motif"/>
    <property type="match status" value="1"/>
</dbReference>
<dbReference type="PROSITE" id="PS50889">
    <property type="entry name" value="S4"/>
    <property type="match status" value="1"/>
</dbReference>
<comment type="caution">
    <text evidence="2">The sequence shown here is derived from an EMBL/GenBank/DDBJ whole genome shotgun (WGS) entry which is preliminary data.</text>
</comment>
<protein>
    <submittedName>
        <fullName evidence="2">RNA-binding S4 domain-containing protein</fullName>
    </submittedName>
</protein>
<name>A0A9X4MHU5_9CYAN</name>
<dbReference type="EMBL" id="VBTY01000191">
    <property type="protein sequence ID" value="MDG3496494.1"/>
    <property type="molecule type" value="Genomic_DNA"/>
</dbReference>
<keyword evidence="3" id="KW-1185">Reference proteome</keyword>
<dbReference type="Proteomes" id="UP001152872">
    <property type="component" value="Unassembled WGS sequence"/>
</dbReference>
<sequence length="76" mass="8255">MQETIHEKFELTGEYITLCNLLKVCGVADTGGVAKLMIIDGDVEVDGQIELRKGCKIRAGQCVSGYGFTIYVVANK</sequence>
<proteinExistence type="predicted"/>
<reference evidence="2" key="1">
    <citation type="submission" date="2019-05" db="EMBL/GenBank/DDBJ databases">
        <title>Whole genome sequencing of Pseudanabaena catenata USMAC16.</title>
        <authorList>
            <person name="Khan Z."/>
            <person name="Omar W.M."/>
            <person name="Convey P."/>
            <person name="Merican F."/>
            <person name="Najimudin N."/>
        </authorList>
    </citation>
    <scope>NUCLEOTIDE SEQUENCE</scope>
    <source>
        <strain evidence="2">USMAC16</strain>
    </source>
</reference>
<evidence type="ECO:0000256" key="1">
    <source>
        <dbReference type="PROSITE-ProRule" id="PRU00182"/>
    </source>
</evidence>
<accession>A0A9X4MHU5</accession>
<dbReference type="Pfam" id="PF13275">
    <property type="entry name" value="S4_2"/>
    <property type="match status" value="1"/>
</dbReference>
<gene>
    <name evidence="2" type="ORF">FEV09_18295</name>
</gene>
<dbReference type="AlphaFoldDB" id="A0A9X4MHU5"/>
<evidence type="ECO:0000313" key="3">
    <source>
        <dbReference type="Proteomes" id="UP001152872"/>
    </source>
</evidence>
<dbReference type="RefSeq" id="WP_009628674.1">
    <property type="nucleotide sequence ID" value="NZ_VBTY01000191.1"/>
</dbReference>